<feature type="non-terminal residue" evidence="7">
    <location>
        <position position="112"/>
    </location>
</feature>
<organism evidence="7 8">
    <name type="scientific">Leptotrombidium deliense</name>
    <dbReference type="NCBI Taxonomy" id="299467"/>
    <lineage>
        <taxon>Eukaryota</taxon>
        <taxon>Metazoa</taxon>
        <taxon>Ecdysozoa</taxon>
        <taxon>Arthropoda</taxon>
        <taxon>Chelicerata</taxon>
        <taxon>Arachnida</taxon>
        <taxon>Acari</taxon>
        <taxon>Acariformes</taxon>
        <taxon>Trombidiformes</taxon>
        <taxon>Prostigmata</taxon>
        <taxon>Anystina</taxon>
        <taxon>Parasitengona</taxon>
        <taxon>Trombiculoidea</taxon>
        <taxon>Trombiculidae</taxon>
        <taxon>Leptotrombidium</taxon>
    </lineage>
</organism>
<dbReference type="PROSITE" id="PS50268">
    <property type="entry name" value="CADHERIN_2"/>
    <property type="match status" value="1"/>
</dbReference>
<reference evidence="7 8" key="1">
    <citation type="journal article" date="2018" name="Gigascience">
        <title>Genomes of trombidid mites reveal novel predicted allergens and laterally-transferred genes associated with secondary metabolism.</title>
        <authorList>
            <person name="Dong X."/>
            <person name="Chaisiri K."/>
            <person name="Xia D."/>
            <person name="Armstrong S.D."/>
            <person name="Fang Y."/>
            <person name="Donnelly M.J."/>
            <person name="Kadowaki T."/>
            <person name="McGarry J.W."/>
            <person name="Darby A.C."/>
            <person name="Makepeace B.L."/>
        </authorList>
    </citation>
    <scope>NUCLEOTIDE SEQUENCE [LARGE SCALE GENOMIC DNA]</scope>
    <source>
        <strain evidence="7">UoL-UT</strain>
    </source>
</reference>
<dbReference type="GO" id="GO:0008013">
    <property type="term" value="F:beta-catenin binding"/>
    <property type="evidence" value="ECO:0007669"/>
    <property type="project" value="TreeGrafter"/>
</dbReference>
<dbReference type="OrthoDB" id="6423079at2759"/>
<dbReference type="GO" id="GO:0016342">
    <property type="term" value="C:catenin complex"/>
    <property type="evidence" value="ECO:0007669"/>
    <property type="project" value="TreeGrafter"/>
</dbReference>
<evidence type="ECO:0000313" key="8">
    <source>
        <dbReference type="Proteomes" id="UP000288716"/>
    </source>
</evidence>
<dbReference type="GO" id="GO:0045296">
    <property type="term" value="F:cadherin binding"/>
    <property type="evidence" value="ECO:0007669"/>
    <property type="project" value="TreeGrafter"/>
</dbReference>
<evidence type="ECO:0000259" key="6">
    <source>
        <dbReference type="PROSITE" id="PS50268"/>
    </source>
</evidence>
<gene>
    <name evidence="7" type="ORF">B4U80_10063</name>
</gene>
<feature type="domain" description="Cadherin" evidence="6">
    <location>
        <begin position="10"/>
        <end position="89"/>
    </location>
</feature>
<keyword evidence="4" id="KW-0472">Membrane</keyword>
<dbReference type="CDD" id="cd11304">
    <property type="entry name" value="Cadherin_repeat"/>
    <property type="match status" value="1"/>
</dbReference>
<dbReference type="PANTHER" id="PTHR24027:SF438">
    <property type="entry name" value="CADHERIN 23"/>
    <property type="match status" value="1"/>
</dbReference>
<evidence type="ECO:0000256" key="5">
    <source>
        <dbReference type="PROSITE-ProRule" id="PRU00043"/>
    </source>
</evidence>
<evidence type="ECO:0000256" key="1">
    <source>
        <dbReference type="ARBA" id="ARBA00004370"/>
    </source>
</evidence>
<sequence length="112" mass="12882">MSLQLPPKTMMNVSSLDTDPKIRYEITDGNSGGFFAVKNETGEIYVAAALDYETKKECELVLVETDTLHESQTIVKIHVKYINDLPPKFERREYEIVMREEILSNLPTKMLQ</sequence>
<dbReference type="InterPro" id="IPR002126">
    <property type="entry name" value="Cadherin-like_dom"/>
</dbReference>
<dbReference type="Proteomes" id="UP000288716">
    <property type="component" value="Unassembled WGS sequence"/>
</dbReference>
<dbReference type="VEuPathDB" id="VectorBase:LDEU010137"/>
<proteinExistence type="predicted"/>
<evidence type="ECO:0000256" key="2">
    <source>
        <dbReference type="ARBA" id="ARBA00022737"/>
    </source>
</evidence>
<evidence type="ECO:0000256" key="4">
    <source>
        <dbReference type="ARBA" id="ARBA00023136"/>
    </source>
</evidence>
<dbReference type="InterPro" id="IPR039808">
    <property type="entry name" value="Cadherin"/>
</dbReference>
<dbReference type="PANTHER" id="PTHR24027">
    <property type="entry name" value="CADHERIN-23"/>
    <property type="match status" value="1"/>
</dbReference>
<dbReference type="Pfam" id="PF00028">
    <property type="entry name" value="Cadherin"/>
    <property type="match status" value="1"/>
</dbReference>
<name>A0A443S340_9ACAR</name>
<keyword evidence="8" id="KW-1185">Reference proteome</keyword>
<keyword evidence="2" id="KW-0677">Repeat</keyword>
<keyword evidence="3 5" id="KW-0106">Calcium</keyword>
<dbReference type="PRINTS" id="PR00205">
    <property type="entry name" value="CADHERIN"/>
</dbReference>
<dbReference type="EMBL" id="NCKV01010405">
    <property type="protein sequence ID" value="RWS21903.1"/>
    <property type="molecule type" value="Genomic_DNA"/>
</dbReference>
<accession>A0A443S340</accession>
<evidence type="ECO:0000313" key="7">
    <source>
        <dbReference type="EMBL" id="RWS21903.1"/>
    </source>
</evidence>
<dbReference type="GO" id="GO:0005509">
    <property type="term" value="F:calcium ion binding"/>
    <property type="evidence" value="ECO:0007669"/>
    <property type="project" value="UniProtKB-UniRule"/>
</dbReference>
<dbReference type="InterPro" id="IPR015919">
    <property type="entry name" value="Cadherin-like_sf"/>
</dbReference>
<dbReference type="SMART" id="SM00112">
    <property type="entry name" value="CA"/>
    <property type="match status" value="1"/>
</dbReference>
<dbReference type="AlphaFoldDB" id="A0A443S340"/>
<comment type="subcellular location">
    <subcellularLocation>
        <location evidence="1">Membrane</location>
    </subcellularLocation>
</comment>
<evidence type="ECO:0000256" key="3">
    <source>
        <dbReference type="ARBA" id="ARBA00022837"/>
    </source>
</evidence>
<dbReference type="GO" id="GO:0007156">
    <property type="term" value="P:homophilic cell adhesion via plasma membrane adhesion molecules"/>
    <property type="evidence" value="ECO:0007669"/>
    <property type="project" value="InterPro"/>
</dbReference>
<comment type="caution">
    <text evidence="7">The sequence shown here is derived from an EMBL/GenBank/DDBJ whole genome shotgun (WGS) entry which is preliminary data.</text>
</comment>
<dbReference type="STRING" id="299467.A0A443S340"/>
<dbReference type="SUPFAM" id="SSF49313">
    <property type="entry name" value="Cadherin-like"/>
    <property type="match status" value="1"/>
</dbReference>
<dbReference type="GO" id="GO:0016477">
    <property type="term" value="P:cell migration"/>
    <property type="evidence" value="ECO:0007669"/>
    <property type="project" value="TreeGrafter"/>
</dbReference>
<dbReference type="Gene3D" id="2.60.40.60">
    <property type="entry name" value="Cadherins"/>
    <property type="match status" value="1"/>
</dbReference>
<protein>
    <submittedName>
        <fullName evidence="7">Cadherin-like protein</fullName>
    </submittedName>
</protein>